<dbReference type="EC" id="2.4.1.-" evidence="17"/>
<organism evidence="19 20">
    <name type="scientific">Punica granatum</name>
    <name type="common">Pomegranate</name>
    <dbReference type="NCBI Taxonomy" id="22663"/>
    <lineage>
        <taxon>Eukaryota</taxon>
        <taxon>Viridiplantae</taxon>
        <taxon>Streptophyta</taxon>
        <taxon>Embryophyta</taxon>
        <taxon>Tracheophyta</taxon>
        <taxon>Spermatophyta</taxon>
        <taxon>Magnoliopsida</taxon>
        <taxon>eudicotyledons</taxon>
        <taxon>Gunneridae</taxon>
        <taxon>Pentapetalae</taxon>
        <taxon>rosids</taxon>
        <taxon>malvids</taxon>
        <taxon>Myrtales</taxon>
        <taxon>Lythraceae</taxon>
        <taxon>Punica</taxon>
    </lineage>
</organism>
<keyword evidence="5 16" id="KW-0808">Transferase</keyword>
<comment type="catalytic activity">
    <reaction evidence="8">
        <text>genistein + UDP-alpha-D-glucose = genistein 7-O-beta-D-glucoside + UDP + H(+)</text>
        <dbReference type="Rhea" id="RHEA:56056"/>
        <dbReference type="ChEBI" id="CHEBI:15378"/>
        <dbReference type="ChEBI" id="CHEBI:58223"/>
        <dbReference type="ChEBI" id="CHEBI:58885"/>
        <dbReference type="ChEBI" id="CHEBI:74224"/>
        <dbReference type="ChEBI" id="CHEBI:140305"/>
        <dbReference type="EC" id="2.4.1.170"/>
    </reaction>
</comment>
<dbReference type="Pfam" id="PF00201">
    <property type="entry name" value="UDPGT"/>
    <property type="match status" value="1"/>
</dbReference>
<evidence type="ECO:0000256" key="2">
    <source>
        <dbReference type="ARBA" id="ARBA00009995"/>
    </source>
</evidence>
<comment type="catalytic activity">
    <reaction evidence="13">
        <text>3,4,5-trihydroxybenzoate + UDP-alpha-D-glucose = 1-O-galloyl-beta-D-glucose + UDP</text>
        <dbReference type="Rhea" id="RHEA:15249"/>
        <dbReference type="ChEBI" id="CHEBI:15834"/>
        <dbReference type="ChEBI" id="CHEBI:16918"/>
        <dbReference type="ChEBI" id="CHEBI:58223"/>
        <dbReference type="ChEBI" id="CHEBI:58885"/>
        <dbReference type="EC" id="2.4.1.136"/>
    </reaction>
</comment>
<evidence type="ECO:0000256" key="18">
    <source>
        <dbReference type="SAM" id="MobiDB-lite"/>
    </source>
</evidence>
<dbReference type="SUPFAM" id="SSF53756">
    <property type="entry name" value="UDP-Glycosyltransferase/glycogen phosphorylase"/>
    <property type="match status" value="1"/>
</dbReference>
<comment type="catalytic activity">
    <reaction evidence="6">
        <text>3,4-dihydroxybenzoate + UDP-alpha-D-glucose = 1-O-(3,4-dihydroxy-benzoyl)-beta-D-glucose + UDP</text>
        <dbReference type="Rhea" id="RHEA:52844"/>
        <dbReference type="ChEBI" id="CHEBI:36241"/>
        <dbReference type="ChEBI" id="CHEBI:58223"/>
        <dbReference type="ChEBI" id="CHEBI:58885"/>
        <dbReference type="ChEBI" id="CHEBI:136876"/>
        <dbReference type="EC" id="2.4.1.136"/>
    </reaction>
</comment>
<dbReference type="GO" id="GO:0047891">
    <property type="term" value="F:flavone 7-O-beta-glucosyltransferase activity"/>
    <property type="evidence" value="ECO:0007669"/>
    <property type="project" value="UniProtKB-EC"/>
</dbReference>
<dbReference type="FunFam" id="3.40.50.2000:FF:000019">
    <property type="entry name" value="Glycosyltransferase"/>
    <property type="match status" value="1"/>
</dbReference>
<evidence type="ECO:0000256" key="11">
    <source>
        <dbReference type="ARBA" id="ARBA00051760"/>
    </source>
</evidence>
<dbReference type="GO" id="GO:0009801">
    <property type="term" value="P:cinnamic acid ester metabolic process"/>
    <property type="evidence" value="ECO:0007669"/>
    <property type="project" value="UniProtKB-ARBA"/>
</dbReference>
<proteinExistence type="inferred from homology"/>
<evidence type="ECO:0000256" key="15">
    <source>
        <dbReference type="ARBA" id="ARBA00052648"/>
    </source>
</evidence>
<evidence type="ECO:0000256" key="17">
    <source>
        <dbReference type="RuleBase" id="RU362057"/>
    </source>
</evidence>
<dbReference type="PANTHER" id="PTHR11926:SF1441">
    <property type="entry name" value="GLYCOSYLTRANSFERASE"/>
    <property type="match status" value="1"/>
</dbReference>
<dbReference type="CDD" id="cd03784">
    <property type="entry name" value="GT1_Gtf-like"/>
    <property type="match status" value="1"/>
</dbReference>
<dbReference type="AlphaFoldDB" id="A0A218VWN4"/>
<comment type="catalytic activity">
    <reaction evidence="7">
        <text>(E)-caffeate + UDP-alpha-D-glucose = 1-O-[(E)-caffeoyl]-beta-D-glucose + UDP</text>
        <dbReference type="Rhea" id="RHEA:57464"/>
        <dbReference type="ChEBI" id="CHEBI:614"/>
        <dbReference type="ChEBI" id="CHEBI:57770"/>
        <dbReference type="ChEBI" id="CHEBI:58223"/>
        <dbReference type="ChEBI" id="CHEBI:58885"/>
    </reaction>
</comment>
<comment type="catalytic activity">
    <reaction evidence="14">
        <text>(E)-4-coumarate + UDP-alpha-D-glucose = 1-O-[(E)-4-coumaroyl]-beta-D-glucose + UDP</text>
        <dbReference type="Rhea" id="RHEA:57472"/>
        <dbReference type="ChEBI" id="CHEBI:12876"/>
        <dbReference type="ChEBI" id="CHEBI:58223"/>
        <dbReference type="ChEBI" id="CHEBI:58885"/>
        <dbReference type="ChEBI" id="CHEBI:71498"/>
    </reaction>
</comment>
<dbReference type="GO" id="GO:0047913">
    <property type="term" value="F:gallate 1-beta-glucosyltransferase activity"/>
    <property type="evidence" value="ECO:0007669"/>
    <property type="project" value="UniProtKB-EC"/>
</dbReference>
<comment type="catalytic activity">
    <reaction evidence="10">
        <text>luteolin + UDP-alpha-D-glucose = luteolin 7-O-beta-D-glucoside + UDP + H(+)</text>
        <dbReference type="Rhea" id="RHEA:19577"/>
        <dbReference type="ChEBI" id="CHEBI:15378"/>
        <dbReference type="ChEBI" id="CHEBI:57545"/>
        <dbReference type="ChEBI" id="CHEBI:58223"/>
        <dbReference type="ChEBI" id="CHEBI:58885"/>
        <dbReference type="ChEBI" id="CHEBI:77791"/>
        <dbReference type="EC" id="2.4.1.81"/>
    </reaction>
</comment>
<feature type="compositionally biased region" description="Basic and acidic residues" evidence="18">
    <location>
        <begin position="503"/>
        <end position="512"/>
    </location>
</feature>
<reference evidence="21" key="3">
    <citation type="journal article" date="2020" name="Plant Biotechnol. J.">
        <title>The pomegranate (Punica granatum L.) draft genome dissects genetic divergence between soft- and hard-seeded cultivars.</title>
        <authorList>
            <person name="Luo X."/>
            <person name="Li H."/>
            <person name="Wu Z."/>
            <person name="Yao W."/>
            <person name="Zhao P."/>
            <person name="Cao D."/>
            <person name="Yu H."/>
            <person name="Li K."/>
            <person name="Poudel K."/>
            <person name="Zhao D."/>
            <person name="Zhang F."/>
            <person name="Xia X."/>
            <person name="Chen L."/>
            <person name="Wang Q."/>
            <person name="Jing D."/>
            <person name="Cao S."/>
        </authorList>
    </citation>
    <scope>NUCLEOTIDE SEQUENCE [LARGE SCALE GENOMIC DNA]</scope>
</reference>
<keyword evidence="3" id="KW-0963">Cytoplasm</keyword>
<evidence type="ECO:0000313" key="21">
    <source>
        <dbReference type="Proteomes" id="UP000515151"/>
    </source>
</evidence>
<reference evidence="20" key="1">
    <citation type="journal article" date="2017" name="Plant J.">
        <title>The pomegranate (Punica granatum L.) genome and the genomics of punicalagin biosynthesis.</title>
        <authorList>
            <person name="Qin G."/>
            <person name="Xu C."/>
            <person name="Ming R."/>
            <person name="Tang H."/>
            <person name="Guyot R."/>
            <person name="Kramer E.M."/>
            <person name="Hu Y."/>
            <person name="Yi X."/>
            <person name="Qi Y."/>
            <person name="Xu X."/>
            <person name="Gao Z."/>
            <person name="Pan H."/>
            <person name="Jian J."/>
            <person name="Tian Y."/>
            <person name="Yue Z."/>
            <person name="Xu Y."/>
        </authorList>
    </citation>
    <scope>NUCLEOTIDE SEQUENCE [LARGE SCALE GENOMIC DNA]</scope>
    <source>
        <strain evidence="20">cv. Dabenzi</strain>
    </source>
</reference>
<dbReference type="GO" id="GO:0005737">
    <property type="term" value="C:cytoplasm"/>
    <property type="evidence" value="ECO:0007669"/>
    <property type="project" value="UniProtKB-SubCell"/>
</dbReference>
<dbReference type="OrthoDB" id="5835829at2759"/>
<evidence type="ECO:0000256" key="12">
    <source>
        <dbReference type="ARBA" id="ARBA00051974"/>
    </source>
</evidence>
<dbReference type="PANTHER" id="PTHR11926">
    <property type="entry name" value="GLUCOSYL/GLUCURONOSYL TRANSFERASES"/>
    <property type="match status" value="1"/>
</dbReference>
<dbReference type="GO" id="GO:0050004">
    <property type="term" value="F:isoflavone 7-O-glucosyltransferase activity"/>
    <property type="evidence" value="ECO:0007669"/>
    <property type="project" value="UniProtKB-EC"/>
</dbReference>
<dbReference type="InterPro" id="IPR002213">
    <property type="entry name" value="UDP_glucos_trans"/>
</dbReference>
<evidence type="ECO:0000256" key="10">
    <source>
        <dbReference type="ARBA" id="ARBA00051699"/>
    </source>
</evidence>
<dbReference type="GO" id="GO:0080043">
    <property type="term" value="F:quercetin 3-O-glucosyltransferase activity"/>
    <property type="evidence" value="ECO:0007669"/>
    <property type="project" value="TreeGrafter"/>
</dbReference>
<dbReference type="GO" id="GO:0046278">
    <property type="term" value="P:3,4-dihydroxybenzoate metabolic process"/>
    <property type="evidence" value="ECO:0007669"/>
    <property type="project" value="UniProtKB-ARBA"/>
</dbReference>
<evidence type="ECO:0000256" key="8">
    <source>
        <dbReference type="ARBA" id="ARBA00051228"/>
    </source>
</evidence>
<gene>
    <name evidence="22" type="primary">LOC116205537</name>
    <name evidence="19" type="ORF">CDL15_Pgr028533</name>
</gene>
<name>A0A218VWN4_PUNGR</name>
<keyword evidence="4 16" id="KW-0328">Glycosyltransferase</keyword>
<dbReference type="GO" id="GO:0047250">
    <property type="term" value="F:4-hydroxybenzoate 4-O-beta-D-glucosyltransferase activity"/>
    <property type="evidence" value="ECO:0007669"/>
    <property type="project" value="UniProtKB-EC"/>
</dbReference>
<comment type="catalytic activity">
    <reaction evidence="9">
        <text>apigenin + UDP-alpha-D-glucose = apigenin 7-O-beta-D-glucoside + UDP + H(+)</text>
        <dbReference type="Rhea" id="RHEA:59760"/>
        <dbReference type="ChEBI" id="CHEBI:15378"/>
        <dbReference type="ChEBI" id="CHEBI:58223"/>
        <dbReference type="ChEBI" id="CHEBI:58470"/>
        <dbReference type="ChEBI" id="CHEBI:58885"/>
        <dbReference type="ChEBI" id="CHEBI:77722"/>
        <dbReference type="EC" id="2.4.1.81"/>
    </reaction>
</comment>
<dbReference type="GO" id="GO:0050284">
    <property type="term" value="F:sinapate 1-glucosyltransferase activity"/>
    <property type="evidence" value="ECO:0007669"/>
    <property type="project" value="UniProtKB-ARBA"/>
</dbReference>
<feature type="region of interest" description="Disordered" evidence="18">
    <location>
        <begin position="476"/>
        <end position="524"/>
    </location>
</feature>
<evidence type="ECO:0000313" key="19">
    <source>
        <dbReference type="EMBL" id="OWM64816.1"/>
    </source>
</evidence>
<dbReference type="PROSITE" id="PS00375">
    <property type="entry name" value="UDPGT"/>
    <property type="match status" value="1"/>
</dbReference>
<dbReference type="RefSeq" id="XP_031394023.1">
    <property type="nucleotide sequence ID" value="XM_031538163.1"/>
</dbReference>
<evidence type="ECO:0000256" key="14">
    <source>
        <dbReference type="ARBA" id="ARBA00052430"/>
    </source>
</evidence>
<evidence type="ECO:0000256" key="9">
    <source>
        <dbReference type="ARBA" id="ARBA00051595"/>
    </source>
</evidence>
<accession>A0A218VWN4</accession>
<comment type="similarity">
    <text evidence="2 16">Belongs to the UDP-glycosyltransferase family.</text>
</comment>
<evidence type="ECO:0000256" key="7">
    <source>
        <dbReference type="ARBA" id="ARBA00050918"/>
    </source>
</evidence>
<comment type="catalytic activity">
    <reaction evidence="12">
        <text>(E)-ferulate + UDP-alpha-D-glucose = 1-O-[(E)-feruloyl]-beta-D-glucose + UDP</text>
        <dbReference type="Rhea" id="RHEA:57468"/>
        <dbReference type="ChEBI" id="CHEBI:29749"/>
        <dbReference type="ChEBI" id="CHEBI:58223"/>
        <dbReference type="ChEBI" id="CHEBI:58885"/>
        <dbReference type="ChEBI" id="CHEBI:81321"/>
    </reaction>
</comment>
<dbReference type="GO" id="GO:0050412">
    <property type="term" value="F:cinnamate beta-D-glucosyltransferase activity"/>
    <property type="evidence" value="ECO:0007669"/>
    <property type="project" value="UniProtKB-EC"/>
</dbReference>
<sequence length="524" mass="57684">MAPVEDAAEEDHVLLVAFSAQGHINPMLRLGKRLLSKGLHVTLATTEITRERMLKSSTISVTEAGSTTVSGIDVVFFSDGMSPDDDRVANLDLYMETLGKFGPINLLALITERYRVGKKLLCLITNPFLPWLADVASELGIPCALLWIQPCAIYAIYHSFYNKRYQFPTIDEPDMSVELPGLPLLTTQDLPSFVLPTNPFGSFTKLFSELFQHLEKFKWVLGNSFYELEKGMIDSLSELCPIRPVGPLVPLVLLGQEQDQDAGVEMWKSEDSCIEWLDQQAPRSVIYVSFGSIVVLPAKQMESVATALKNAKRPFLWVVKPPAKPSPDNAGELPVGFTNEIKDQGQVVTWCPQIRVLAHPAIACFVTHCGWNSMLETICSGIPLIAYPQWTDQPTNAKLITDVFKVGVRLKKDESGTVTSAEIEKCIEEVMVGPLAEELRKNAEELKCAAREAASPGGSSDKAIQQFVDEVTAENYMNNNPASNGECCGDQKKSHEEEVEGSTEDKVIDGHVTEVVPPPSQSSN</sequence>
<protein>
    <recommendedName>
        <fullName evidence="17">Glycosyltransferase</fullName>
        <ecNumber evidence="17">2.4.1.-</ecNumber>
    </recommendedName>
</protein>
<evidence type="ECO:0000256" key="13">
    <source>
        <dbReference type="ARBA" id="ARBA00052299"/>
    </source>
</evidence>
<dbReference type="GeneID" id="116205537"/>
<dbReference type="InterPro" id="IPR035595">
    <property type="entry name" value="UDP_glycos_trans_CS"/>
</dbReference>
<evidence type="ECO:0000256" key="5">
    <source>
        <dbReference type="ARBA" id="ARBA00022679"/>
    </source>
</evidence>
<evidence type="ECO:0000256" key="3">
    <source>
        <dbReference type="ARBA" id="ARBA00022490"/>
    </source>
</evidence>
<dbReference type="EMBL" id="MTKT01005739">
    <property type="protein sequence ID" value="OWM64816.1"/>
    <property type="molecule type" value="Genomic_DNA"/>
</dbReference>
<comment type="catalytic activity">
    <reaction evidence="11">
        <text>(E)-cinnamate + UDP-alpha-D-glucose = 1-O-(trans-cinnamoyl)-beta-D-glucose + UDP</text>
        <dbReference type="Rhea" id="RHEA:13437"/>
        <dbReference type="ChEBI" id="CHEBI:15669"/>
        <dbReference type="ChEBI" id="CHEBI:16279"/>
        <dbReference type="ChEBI" id="CHEBI:58223"/>
        <dbReference type="ChEBI" id="CHEBI:58885"/>
        <dbReference type="EC" id="2.4.1.177"/>
    </reaction>
</comment>
<evidence type="ECO:0000256" key="16">
    <source>
        <dbReference type="RuleBase" id="RU003718"/>
    </source>
</evidence>
<comment type="catalytic activity">
    <reaction evidence="15">
        <text>4-hydroxybenzoate + UDP-alpha-D-glucose = 4-(beta-D-glucosyloxy)benzoate + UDP + H(+)</text>
        <dbReference type="Rhea" id="RHEA:15153"/>
        <dbReference type="ChEBI" id="CHEBI:11935"/>
        <dbReference type="ChEBI" id="CHEBI:15378"/>
        <dbReference type="ChEBI" id="CHEBI:17879"/>
        <dbReference type="ChEBI" id="CHEBI:58223"/>
        <dbReference type="ChEBI" id="CHEBI:58885"/>
        <dbReference type="EC" id="2.4.1.194"/>
    </reaction>
</comment>
<dbReference type="GO" id="GO:0080044">
    <property type="term" value="F:quercetin 7-O-glucosyltransferase activity"/>
    <property type="evidence" value="ECO:0007669"/>
    <property type="project" value="TreeGrafter"/>
</dbReference>
<reference evidence="19" key="2">
    <citation type="submission" date="2017-06" db="EMBL/GenBank/DDBJ databases">
        <title>The pomegranate genome and the genomics of punicalagin biosynthesis.</title>
        <authorList>
            <person name="Xu C."/>
        </authorList>
    </citation>
    <scope>NUCLEOTIDE SEQUENCE [LARGE SCALE GENOMIC DNA]</scope>
    <source>
        <tissue evidence="19">Fresh leaf</tissue>
    </source>
</reference>
<evidence type="ECO:0000313" key="20">
    <source>
        <dbReference type="Proteomes" id="UP000197138"/>
    </source>
</evidence>
<keyword evidence="21" id="KW-1185">Reference proteome</keyword>
<dbReference type="Proteomes" id="UP000197138">
    <property type="component" value="Unassembled WGS sequence"/>
</dbReference>
<dbReference type="FunFam" id="3.40.50.2000:FF:000101">
    <property type="entry name" value="Glycosyltransferase"/>
    <property type="match status" value="1"/>
</dbReference>
<evidence type="ECO:0000256" key="4">
    <source>
        <dbReference type="ARBA" id="ARBA00022676"/>
    </source>
</evidence>
<reference evidence="22" key="4">
    <citation type="submission" date="2025-04" db="UniProtKB">
        <authorList>
            <consortium name="RefSeq"/>
        </authorList>
    </citation>
    <scope>IDENTIFICATION</scope>
    <source>
        <tissue evidence="22">Leaf</tissue>
    </source>
</reference>
<dbReference type="GO" id="GO:0033494">
    <property type="term" value="P:ferulate metabolic process"/>
    <property type="evidence" value="ECO:0007669"/>
    <property type="project" value="UniProtKB-ARBA"/>
</dbReference>
<comment type="subcellular location">
    <subcellularLocation>
        <location evidence="1">Cytoplasm</location>
    </subcellularLocation>
</comment>
<evidence type="ECO:0000256" key="6">
    <source>
        <dbReference type="ARBA" id="ARBA00050834"/>
    </source>
</evidence>
<dbReference type="Gene3D" id="3.40.50.2000">
    <property type="entry name" value="Glycogen Phosphorylase B"/>
    <property type="match status" value="2"/>
</dbReference>
<dbReference type="Proteomes" id="UP000515151">
    <property type="component" value="Chromosome 4"/>
</dbReference>
<evidence type="ECO:0000313" key="22">
    <source>
        <dbReference type="RefSeq" id="XP_031394023.1"/>
    </source>
</evidence>
<evidence type="ECO:0000256" key="1">
    <source>
        <dbReference type="ARBA" id="ARBA00004496"/>
    </source>
</evidence>